<dbReference type="InterPro" id="IPR007227">
    <property type="entry name" value="Cell_shape_determining_MreD"/>
</dbReference>
<evidence type="ECO:0000313" key="9">
    <source>
        <dbReference type="EMBL" id="ADY56755.1"/>
    </source>
</evidence>
<evidence type="ECO:0000256" key="5">
    <source>
        <dbReference type="ARBA" id="ARBA00022960"/>
    </source>
</evidence>
<keyword evidence="7 8" id="KW-0472">Membrane</keyword>
<comment type="similarity">
    <text evidence="2">Belongs to the MreD family.</text>
</comment>
<keyword evidence="6 8" id="KW-1133">Transmembrane helix</keyword>
<keyword evidence="5" id="KW-0133">Cell shape</keyword>
<evidence type="ECO:0000256" key="4">
    <source>
        <dbReference type="ARBA" id="ARBA00022692"/>
    </source>
</evidence>
<comment type="subcellular location">
    <subcellularLocation>
        <location evidence="1">Cell membrane</location>
        <topology evidence="1">Multi-pass membrane protein</topology>
    </subcellularLocation>
</comment>
<evidence type="ECO:0000256" key="8">
    <source>
        <dbReference type="SAM" id="Phobius"/>
    </source>
</evidence>
<evidence type="ECO:0000256" key="7">
    <source>
        <dbReference type="ARBA" id="ARBA00023136"/>
    </source>
</evidence>
<evidence type="ECO:0000256" key="2">
    <source>
        <dbReference type="ARBA" id="ARBA00007776"/>
    </source>
</evidence>
<dbReference type="KEGG" id="sgy:Sgly_2470"/>
<organism evidence="9 10">
    <name type="scientific">Syntrophobotulus glycolicus (strain DSM 8271 / FlGlyR)</name>
    <dbReference type="NCBI Taxonomy" id="645991"/>
    <lineage>
        <taxon>Bacteria</taxon>
        <taxon>Bacillati</taxon>
        <taxon>Bacillota</taxon>
        <taxon>Clostridia</taxon>
        <taxon>Eubacteriales</taxon>
        <taxon>Desulfitobacteriaceae</taxon>
        <taxon>Syntrophobotulus</taxon>
    </lineage>
</organism>
<keyword evidence="3" id="KW-1003">Cell membrane</keyword>
<proteinExistence type="inferred from homology"/>
<reference evidence="9 10" key="1">
    <citation type="journal article" date="2011" name="Stand. Genomic Sci.">
        <title>Complete genome sequence of Syntrophobotulus glycolicus type strain (FlGlyR).</title>
        <authorList>
            <person name="Han C."/>
            <person name="Mwirichia R."/>
            <person name="Chertkov O."/>
            <person name="Held B."/>
            <person name="Lapidus A."/>
            <person name="Nolan M."/>
            <person name="Lucas S."/>
            <person name="Hammon N."/>
            <person name="Deshpande S."/>
            <person name="Cheng J.F."/>
            <person name="Tapia R."/>
            <person name="Goodwin L."/>
            <person name="Pitluck S."/>
            <person name="Huntemann M."/>
            <person name="Liolios K."/>
            <person name="Ivanova N."/>
            <person name="Pagani I."/>
            <person name="Mavromatis K."/>
            <person name="Ovchinikova G."/>
            <person name="Pati A."/>
            <person name="Chen A."/>
            <person name="Palaniappan K."/>
            <person name="Land M."/>
            <person name="Hauser L."/>
            <person name="Brambilla E.M."/>
            <person name="Rohde M."/>
            <person name="Spring S."/>
            <person name="Sikorski J."/>
            <person name="Goker M."/>
            <person name="Woyke T."/>
            <person name="Bristow J."/>
            <person name="Eisen J.A."/>
            <person name="Markowitz V."/>
            <person name="Hugenholtz P."/>
            <person name="Kyrpides N.C."/>
            <person name="Klenk H.P."/>
            <person name="Detter J.C."/>
        </authorList>
    </citation>
    <scope>NUCLEOTIDE SEQUENCE [LARGE SCALE GENOMIC DNA]</scope>
    <source>
        <strain evidence="10">DSM 8271 / FlGlyR</strain>
    </source>
</reference>
<feature type="transmembrane region" description="Helical" evidence="8">
    <location>
        <begin position="67"/>
        <end position="86"/>
    </location>
</feature>
<dbReference type="GO" id="GO:0008360">
    <property type="term" value="P:regulation of cell shape"/>
    <property type="evidence" value="ECO:0007669"/>
    <property type="project" value="UniProtKB-KW"/>
</dbReference>
<feature type="transmembrane region" description="Helical" evidence="8">
    <location>
        <begin position="6"/>
        <end position="24"/>
    </location>
</feature>
<evidence type="ECO:0000313" key="10">
    <source>
        <dbReference type="Proteomes" id="UP000007488"/>
    </source>
</evidence>
<dbReference type="Pfam" id="PF04093">
    <property type="entry name" value="MreD"/>
    <property type="match status" value="1"/>
</dbReference>
<protein>
    <submittedName>
        <fullName evidence="9">Rod shape-determining protein MreD</fullName>
    </submittedName>
</protein>
<dbReference type="NCBIfam" id="TIGR03426">
    <property type="entry name" value="shape_MreD"/>
    <property type="match status" value="1"/>
</dbReference>
<keyword evidence="4 8" id="KW-0812">Transmembrane</keyword>
<dbReference type="InterPro" id="IPR017225">
    <property type="entry name" value="Cell_shape_determin_MreD_prd"/>
</dbReference>
<dbReference type="eggNOG" id="COG2891">
    <property type="taxonomic scope" value="Bacteria"/>
</dbReference>
<gene>
    <name evidence="9" type="ordered locus">Sgly_2470</name>
</gene>
<feature type="transmembrane region" description="Helical" evidence="8">
    <location>
        <begin position="98"/>
        <end position="122"/>
    </location>
</feature>
<sequence>MRYFLMAGILVLCLIFPGTLFYYLSWDGIKPDLAMLWLIYLALHHRTSEGVILAAVTGLIVDLYLGRYLGLYVFTFIVLALGSSYFQKRWYRDNIPLTTVLVFCLSLIGQALIAFLTSAAGLNWSLGYTARLIILISLYNALLVPITYPPVHRSFTAGWLKKRSKYDLY</sequence>
<name>F0SVI2_SYNGF</name>
<dbReference type="HOGENOM" id="CLU_132534_2_0_9"/>
<dbReference type="STRING" id="645991.Sgly_2470"/>
<accession>F0SVI2</accession>
<dbReference type="Proteomes" id="UP000007488">
    <property type="component" value="Chromosome"/>
</dbReference>
<evidence type="ECO:0000256" key="1">
    <source>
        <dbReference type="ARBA" id="ARBA00004651"/>
    </source>
</evidence>
<dbReference type="GO" id="GO:0005886">
    <property type="term" value="C:plasma membrane"/>
    <property type="evidence" value="ECO:0007669"/>
    <property type="project" value="UniProtKB-SubCell"/>
</dbReference>
<keyword evidence="10" id="KW-1185">Reference proteome</keyword>
<reference evidence="10" key="2">
    <citation type="submission" date="2011-02" db="EMBL/GenBank/DDBJ databases">
        <title>The complete genome of Syntrophobotulus glycolicus DSM 8271.</title>
        <authorList>
            <person name="Lucas S."/>
            <person name="Copeland A."/>
            <person name="Lapidus A."/>
            <person name="Bruce D."/>
            <person name="Goodwin L."/>
            <person name="Pitluck S."/>
            <person name="Kyrpides N."/>
            <person name="Mavromatis K."/>
            <person name="Pagani I."/>
            <person name="Ivanova N."/>
            <person name="Mikhailova N."/>
            <person name="Chertkov O."/>
            <person name="Held B."/>
            <person name="Detter J.C."/>
            <person name="Tapia R."/>
            <person name="Han C."/>
            <person name="Land M."/>
            <person name="Hauser L."/>
            <person name="Markowitz V."/>
            <person name="Cheng J.-F."/>
            <person name="Hugenholtz P."/>
            <person name="Woyke T."/>
            <person name="Wu D."/>
            <person name="Spring S."/>
            <person name="Schroeder M."/>
            <person name="Brambilla E."/>
            <person name="Klenk H.-P."/>
            <person name="Eisen J.A."/>
        </authorList>
    </citation>
    <scope>NUCLEOTIDE SEQUENCE [LARGE SCALE GENOMIC DNA]</scope>
    <source>
        <strain evidence="10">DSM 8271 / FlGlyR</strain>
    </source>
</reference>
<dbReference type="AlphaFoldDB" id="F0SVI2"/>
<dbReference type="PIRSF" id="PIRSF037497">
    <property type="entry name" value="MreD_Clostridium/Treponema_prd"/>
    <property type="match status" value="1"/>
</dbReference>
<evidence type="ECO:0000256" key="6">
    <source>
        <dbReference type="ARBA" id="ARBA00022989"/>
    </source>
</evidence>
<evidence type="ECO:0000256" key="3">
    <source>
        <dbReference type="ARBA" id="ARBA00022475"/>
    </source>
</evidence>
<dbReference type="EMBL" id="CP002547">
    <property type="protein sequence ID" value="ADY56755.1"/>
    <property type="molecule type" value="Genomic_DNA"/>
</dbReference>
<feature type="transmembrane region" description="Helical" evidence="8">
    <location>
        <begin position="128"/>
        <end position="148"/>
    </location>
</feature>